<gene>
    <name evidence="2" type="ORF">GCU69_21755</name>
</gene>
<protein>
    <recommendedName>
        <fullName evidence="4">LPXTG cell wall anchor domain-containing protein</fullName>
    </recommendedName>
</protein>
<name>A0ABQ7FDE2_9ACTN</name>
<comment type="caution">
    <text evidence="2">The sequence shown here is derived from an EMBL/GenBank/DDBJ whole genome shotgun (WGS) entry which is preliminary data.</text>
</comment>
<reference evidence="2 3" key="1">
    <citation type="submission" date="2019-10" db="EMBL/GenBank/DDBJ databases">
        <title>Streptomyces tenebrisbrunneis sp.nov., an endogenous actinomycete isolated from of Lycium ruthenicum.</title>
        <authorList>
            <person name="Ma L."/>
        </authorList>
    </citation>
    <scope>NUCLEOTIDE SEQUENCE [LARGE SCALE GENOMIC DNA]</scope>
    <source>
        <strain evidence="2 3">TRM 66187</strain>
    </source>
</reference>
<keyword evidence="3" id="KW-1185">Reference proteome</keyword>
<sequence>MSLPSSAHALLTLASGGGEHGSNHESLNPYLIGGLTLAALLLLLWITTRLNRDR</sequence>
<evidence type="ECO:0000256" key="1">
    <source>
        <dbReference type="SAM" id="Phobius"/>
    </source>
</evidence>
<keyword evidence="1" id="KW-0812">Transmembrane</keyword>
<organism evidence="2 3">
    <name type="scientific">Streptomyces lycii</name>
    <dbReference type="NCBI Taxonomy" id="2654337"/>
    <lineage>
        <taxon>Bacteria</taxon>
        <taxon>Bacillati</taxon>
        <taxon>Actinomycetota</taxon>
        <taxon>Actinomycetes</taxon>
        <taxon>Kitasatosporales</taxon>
        <taxon>Streptomycetaceae</taxon>
        <taxon>Streptomyces</taxon>
    </lineage>
</organism>
<evidence type="ECO:0000313" key="3">
    <source>
        <dbReference type="Proteomes" id="UP000621266"/>
    </source>
</evidence>
<keyword evidence="1" id="KW-1133">Transmembrane helix</keyword>
<evidence type="ECO:0008006" key="4">
    <source>
        <dbReference type="Google" id="ProtNLM"/>
    </source>
</evidence>
<feature type="transmembrane region" description="Helical" evidence="1">
    <location>
        <begin position="27"/>
        <end position="46"/>
    </location>
</feature>
<dbReference type="EMBL" id="WHPN01000335">
    <property type="protein sequence ID" value="KAF4407021.1"/>
    <property type="molecule type" value="Genomic_DNA"/>
</dbReference>
<proteinExistence type="predicted"/>
<dbReference type="RefSeq" id="WP_098751867.1">
    <property type="nucleotide sequence ID" value="NZ_WHPN01000335.1"/>
</dbReference>
<evidence type="ECO:0000313" key="2">
    <source>
        <dbReference type="EMBL" id="KAF4407021.1"/>
    </source>
</evidence>
<keyword evidence="1" id="KW-0472">Membrane</keyword>
<accession>A0ABQ7FDE2</accession>
<dbReference type="Proteomes" id="UP000621266">
    <property type="component" value="Unassembled WGS sequence"/>
</dbReference>